<evidence type="ECO:0000313" key="2">
    <source>
        <dbReference type="EMBL" id="GFD06668.1"/>
    </source>
</evidence>
<reference evidence="2" key="1">
    <citation type="journal article" date="2019" name="Sci. Rep.">
        <title>Draft genome of Tanacetum cinerariifolium, the natural source of mosquito coil.</title>
        <authorList>
            <person name="Yamashiro T."/>
            <person name="Shiraishi A."/>
            <person name="Satake H."/>
            <person name="Nakayama K."/>
        </authorList>
    </citation>
    <scope>NUCLEOTIDE SEQUENCE</scope>
</reference>
<accession>A0A699TB63</accession>
<proteinExistence type="predicted"/>
<sequence>RLMRKLGYDIIHRFQPSGGYHAVPTLYTGAFMPPKPNLVFNTASTAVKTDHLAFNIQLSPTKPKQDLSHTTRPSAPIINDWVSDSEEESETKAP</sequence>
<organism evidence="2">
    <name type="scientific">Tanacetum cinerariifolium</name>
    <name type="common">Dalmatian daisy</name>
    <name type="synonym">Chrysanthemum cinerariifolium</name>
    <dbReference type="NCBI Taxonomy" id="118510"/>
    <lineage>
        <taxon>Eukaryota</taxon>
        <taxon>Viridiplantae</taxon>
        <taxon>Streptophyta</taxon>
        <taxon>Embryophyta</taxon>
        <taxon>Tracheophyta</taxon>
        <taxon>Spermatophyta</taxon>
        <taxon>Magnoliopsida</taxon>
        <taxon>eudicotyledons</taxon>
        <taxon>Gunneridae</taxon>
        <taxon>Pentapetalae</taxon>
        <taxon>asterids</taxon>
        <taxon>campanulids</taxon>
        <taxon>Asterales</taxon>
        <taxon>Asteraceae</taxon>
        <taxon>Asteroideae</taxon>
        <taxon>Anthemideae</taxon>
        <taxon>Anthemidinae</taxon>
        <taxon>Tanacetum</taxon>
    </lineage>
</organism>
<gene>
    <name evidence="2" type="ORF">Tci_878637</name>
</gene>
<feature type="region of interest" description="Disordered" evidence="1">
    <location>
        <begin position="59"/>
        <end position="94"/>
    </location>
</feature>
<comment type="caution">
    <text evidence="2">The sequence shown here is derived from an EMBL/GenBank/DDBJ whole genome shotgun (WGS) entry which is preliminary data.</text>
</comment>
<evidence type="ECO:0000256" key="1">
    <source>
        <dbReference type="SAM" id="MobiDB-lite"/>
    </source>
</evidence>
<dbReference type="AlphaFoldDB" id="A0A699TB63"/>
<feature type="compositionally biased region" description="Acidic residues" evidence="1">
    <location>
        <begin position="83"/>
        <end position="94"/>
    </location>
</feature>
<protein>
    <submittedName>
        <fullName evidence="2">Uncharacterized protein</fullName>
    </submittedName>
</protein>
<feature type="non-terminal residue" evidence="2">
    <location>
        <position position="1"/>
    </location>
</feature>
<dbReference type="EMBL" id="BKCJ011226482">
    <property type="protein sequence ID" value="GFD06668.1"/>
    <property type="molecule type" value="Genomic_DNA"/>
</dbReference>
<name>A0A699TB63_TANCI</name>